<feature type="transmembrane region" description="Helical" evidence="2">
    <location>
        <begin position="50"/>
        <end position="72"/>
    </location>
</feature>
<dbReference type="InterPro" id="IPR002542">
    <property type="entry name" value="T20D4.11-like_dom"/>
</dbReference>
<accession>A0A6A5GLB7</accession>
<sequence>MGGSRKKHKTKVVDPLPPPKTPKKCHRIQEIPESERSVSPPPGYSNQSCFSCYFVFFIFTFLVGLMVGINVFQCHPHHDGCSKAEQVVARHCAMKLERTRHMVETTIPDFSMTPIGRDIAEKCMDMEDCLSAVRCSDLRFPHRLPERCKIFKFFHIDFAACRDKIIETDNLPTCVKKFMVAGPVPCDVLKEHLECYKESIGKICDNESSVFHYFVKTHIEDYGDMIGCELNKTE</sequence>
<evidence type="ECO:0000313" key="4">
    <source>
        <dbReference type="EMBL" id="KAF1755426.1"/>
    </source>
</evidence>
<dbReference type="CTD" id="9816491"/>
<protein>
    <recommendedName>
        <fullName evidence="3">T20D4.11-like domain-containing protein</fullName>
    </recommendedName>
</protein>
<dbReference type="PANTHER" id="PTHR31897:SF12">
    <property type="entry name" value="DUF19 DOMAIN-CONTAINING PROTEIN"/>
    <property type="match status" value="1"/>
</dbReference>
<dbReference type="Pfam" id="PF01579">
    <property type="entry name" value="DUF19"/>
    <property type="match status" value="1"/>
</dbReference>
<organism evidence="4 5">
    <name type="scientific">Caenorhabditis remanei</name>
    <name type="common">Caenorhabditis vulgaris</name>
    <dbReference type="NCBI Taxonomy" id="31234"/>
    <lineage>
        <taxon>Eukaryota</taxon>
        <taxon>Metazoa</taxon>
        <taxon>Ecdysozoa</taxon>
        <taxon>Nematoda</taxon>
        <taxon>Chromadorea</taxon>
        <taxon>Rhabditida</taxon>
        <taxon>Rhabditina</taxon>
        <taxon>Rhabditomorpha</taxon>
        <taxon>Rhabditoidea</taxon>
        <taxon>Rhabditidae</taxon>
        <taxon>Peloderinae</taxon>
        <taxon>Caenorhabditis</taxon>
    </lineage>
</organism>
<keyword evidence="2" id="KW-1133">Transmembrane helix</keyword>
<dbReference type="RefSeq" id="XP_003105227.2">
    <property type="nucleotide sequence ID" value="XM_003105179.2"/>
</dbReference>
<name>A0A6A5GLB7_CAERE</name>
<feature type="compositionally biased region" description="Basic and acidic residues" evidence="1">
    <location>
        <begin position="27"/>
        <end position="36"/>
    </location>
</feature>
<feature type="domain" description="T20D4.11-like" evidence="3">
    <location>
        <begin position="81"/>
        <end position="209"/>
    </location>
</feature>
<reference evidence="4 5" key="1">
    <citation type="submission" date="2019-12" db="EMBL/GenBank/DDBJ databases">
        <title>Chromosome-level assembly of the Caenorhabditis remanei genome.</title>
        <authorList>
            <person name="Teterina A.A."/>
            <person name="Willis J.H."/>
            <person name="Phillips P.C."/>
        </authorList>
    </citation>
    <scope>NUCLEOTIDE SEQUENCE [LARGE SCALE GENOMIC DNA]</scope>
    <source>
        <strain evidence="4 5">PX506</strain>
        <tissue evidence="4">Whole organism</tissue>
    </source>
</reference>
<gene>
    <name evidence="4" type="ORF">GCK72_021995</name>
</gene>
<dbReference type="EMBL" id="WUAV01000005">
    <property type="protein sequence ID" value="KAF1755426.1"/>
    <property type="molecule type" value="Genomic_DNA"/>
</dbReference>
<comment type="caution">
    <text evidence="4">The sequence shown here is derived from an EMBL/GenBank/DDBJ whole genome shotgun (WGS) entry which is preliminary data.</text>
</comment>
<evidence type="ECO:0000256" key="2">
    <source>
        <dbReference type="SAM" id="Phobius"/>
    </source>
</evidence>
<evidence type="ECO:0000313" key="5">
    <source>
        <dbReference type="Proteomes" id="UP000483820"/>
    </source>
</evidence>
<evidence type="ECO:0000256" key="1">
    <source>
        <dbReference type="SAM" id="MobiDB-lite"/>
    </source>
</evidence>
<proteinExistence type="predicted"/>
<dbReference type="PANTHER" id="PTHR31897">
    <property type="entry name" value="PROTEIN CBG17011-RELATED"/>
    <property type="match status" value="1"/>
</dbReference>
<dbReference type="GeneID" id="9816491"/>
<dbReference type="AlphaFoldDB" id="A0A6A5GLB7"/>
<feature type="compositionally biased region" description="Basic residues" evidence="1">
    <location>
        <begin position="1"/>
        <end position="10"/>
    </location>
</feature>
<keyword evidence="2" id="KW-0812">Transmembrane</keyword>
<evidence type="ECO:0000259" key="3">
    <source>
        <dbReference type="Pfam" id="PF01579"/>
    </source>
</evidence>
<dbReference type="KEGG" id="crq:GCK72_021995"/>
<keyword evidence="2" id="KW-0472">Membrane</keyword>
<dbReference type="Proteomes" id="UP000483820">
    <property type="component" value="Chromosome V"/>
</dbReference>
<feature type="region of interest" description="Disordered" evidence="1">
    <location>
        <begin position="1"/>
        <end position="43"/>
    </location>
</feature>